<dbReference type="PANTHER" id="PTHR46205">
    <property type="entry name" value="LOQUACIOUS, ISOFORM B"/>
    <property type="match status" value="1"/>
</dbReference>
<evidence type="ECO:0000256" key="2">
    <source>
        <dbReference type="PROSITE-ProRule" id="PRU00266"/>
    </source>
</evidence>
<dbReference type="GO" id="GO:0005634">
    <property type="term" value="C:nucleus"/>
    <property type="evidence" value="ECO:0007669"/>
    <property type="project" value="TreeGrafter"/>
</dbReference>
<reference evidence="4 5" key="1">
    <citation type="submission" date="2023-01" db="EMBL/GenBank/DDBJ databases">
        <authorList>
            <person name="Whitehead M."/>
        </authorList>
    </citation>
    <scope>NUCLEOTIDE SEQUENCE [LARGE SCALE GENOMIC DNA]</scope>
</reference>
<keyword evidence="1 2" id="KW-0694">RNA-binding</keyword>
<dbReference type="PANTHER" id="PTHR46205:SF3">
    <property type="entry name" value="LOQUACIOUS, ISOFORM B"/>
    <property type="match status" value="1"/>
</dbReference>
<dbReference type="InterPro" id="IPR051247">
    <property type="entry name" value="RLC_Component"/>
</dbReference>
<feature type="domain" description="DRBM" evidence="3">
    <location>
        <begin position="193"/>
        <end position="260"/>
    </location>
</feature>
<dbReference type="EMBL" id="CARXXK010000001">
    <property type="protein sequence ID" value="CAI6346019.1"/>
    <property type="molecule type" value="Genomic_DNA"/>
</dbReference>
<dbReference type="GO" id="GO:0070578">
    <property type="term" value="C:RISC-loading complex"/>
    <property type="evidence" value="ECO:0007669"/>
    <property type="project" value="TreeGrafter"/>
</dbReference>
<dbReference type="Proteomes" id="UP001160148">
    <property type="component" value="Unassembled WGS sequence"/>
</dbReference>
<dbReference type="PROSITE" id="PS50137">
    <property type="entry name" value="DS_RBD"/>
    <property type="match status" value="1"/>
</dbReference>
<accession>A0AAV0VPC6</accession>
<evidence type="ECO:0000313" key="4">
    <source>
        <dbReference type="EMBL" id="CAI6346019.1"/>
    </source>
</evidence>
<dbReference type="InterPro" id="IPR014720">
    <property type="entry name" value="dsRBD_dom"/>
</dbReference>
<dbReference type="GO" id="GO:0070920">
    <property type="term" value="P:regulation of regulatory ncRNA processing"/>
    <property type="evidence" value="ECO:0007669"/>
    <property type="project" value="TreeGrafter"/>
</dbReference>
<dbReference type="Gene3D" id="3.30.160.20">
    <property type="match status" value="2"/>
</dbReference>
<dbReference type="GO" id="GO:0035197">
    <property type="term" value="F:siRNA binding"/>
    <property type="evidence" value="ECO:0007669"/>
    <property type="project" value="TreeGrafter"/>
</dbReference>
<name>A0AAV0VPC6_9HEMI</name>
<evidence type="ECO:0000313" key="5">
    <source>
        <dbReference type="Proteomes" id="UP001160148"/>
    </source>
</evidence>
<evidence type="ECO:0000259" key="3">
    <source>
        <dbReference type="PROSITE" id="PS50137"/>
    </source>
</evidence>
<evidence type="ECO:0000256" key="1">
    <source>
        <dbReference type="ARBA" id="ARBA00022884"/>
    </source>
</evidence>
<sequence length="370" mass="43958">MELARYNLKQKQTQNWINVTNQSKHSRQSELYEVEKQSMFNSVNNFMTKLIVDKDRWIDSRFSKSITEENMVLNDFKERMKSAHDIINQLNYLIQIEKSVWLTPRYDNSLKDKQKYNELKMKIKWMEKSIESAVKRYNEMRIFLNIPMDNLYSKIKHQTIPFKLNYMSKIKRQEIENQFKFKETQLILSDLRSPMELLRNRIVDHGIHPIYRFLKRSTSGQQFIYNYSCTLFGMYVEGSGTNKYEAKVNAASEMLRSIIRKQKNRTLSSHIRSFNDKELKSINPMIKFKANYVELLHNECDKHSYRSPIYTLLSQPKNNEKPGNHYSIQCNAMDLVAIGHSNNKSTAKQMAAQNIMKLWEKLNSKSNPTK</sequence>
<dbReference type="CDD" id="cd00048">
    <property type="entry name" value="DSRM_SF"/>
    <property type="match status" value="2"/>
</dbReference>
<dbReference type="SUPFAM" id="SSF54768">
    <property type="entry name" value="dsRNA-binding domain-like"/>
    <property type="match status" value="2"/>
</dbReference>
<organism evidence="4 5">
    <name type="scientific">Macrosiphum euphorbiae</name>
    <name type="common">potato aphid</name>
    <dbReference type="NCBI Taxonomy" id="13131"/>
    <lineage>
        <taxon>Eukaryota</taxon>
        <taxon>Metazoa</taxon>
        <taxon>Ecdysozoa</taxon>
        <taxon>Arthropoda</taxon>
        <taxon>Hexapoda</taxon>
        <taxon>Insecta</taxon>
        <taxon>Pterygota</taxon>
        <taxon>Neoptera</taxon>
        <taxon>Paraneoptera</taxon>
        <taxon>Hemiptera</taxon>
        <taxon>Sternorrhyncha</taxon>
        <taxon>Aphidomorpha</taxon>
        <taxon>Aphidoidea</taxon>
        <taxon>Aphididae</taxon>
        <taxon>Macrosiphini</taxon>
        <taxon>Macrosiphum</taxon>
    </lineage>
</organism>
<dbReference type="Pfam" id="PF00035">
    <property type="entry name" value="dsrm"/>
    <property type="match status" value="1"/>
</dbReference>
<dbReference type="GO" id="GO:0003725">
    <property type="term" value="F:double-stranded RNA binding"/>
    <property type="evidence" value="ECO:0007669"/>
    <property type="project" value="TreeGrafter"/>
</dbReference>
<dbReference type="SMART" id="SM00358">
    <property type="entry name" value="DSRM"/>
    <property type="match status" value="2"/>
</dbReference>
<keyword evidence="5" id="KW-1185">Reference proteome</keyword>
<comment type="caution">
    <text evidence="4">The sequence shown here is derived from an EMBL/GenBank/DDBJ whole genome shotgun (WGS) entry which is preliminary data.</text>
</comment>
<dbReference type="GO" id="GO:0016442">
    <property type="term" value="C:RISC complex"/>
    <property type="evidence" value="ECO:0007669"/>
    <property type="project" value="TreeGrafter"/>
</dbReference>
<dbReference type="GO" id="GO:0030422">
    <property type="term" value="P:siRNA processing"/>
    <property type="evidence" value="ECO:0007669"/>
    <property type="project" value="TreeGrafter"/>
</dbReference>
<proteinExistence type="predicted"/>
<protein>
    <recommendedName>
        <fullName evidence="3">DRBM domain-containing protein</fullName>
    </recommendedName>
</protein>
<gene>
    <name evidence="4" type="ORF">MEUPH1_LOCUS2968</name>
</gene>
<dbReference type="AlphaFoldDB" id="A0AAV0VPC6"/>
<dbReference type="GO" id="GO:0005737">
    <property type="term" value="C:cytoplasm"/>
    <property type="evidence" value="ECO:0007669"/>
    <property type="project" value="TreeGrafter"/>
</dbReference>